<reference evidence="1" key="1">
    <citation type="submission" date="2012-09" db="EMBL/GenBank/DDBJ databases">
        <title>Metagenomic Characterization of a Microbial Community in Wastewater Detects High Levels of Antibiotic Resistance.</title>
        <authorList>
            <person name="Abrams M."/>
            <person name="Caldwell A."/>
            <person name="Vandaei E."/>
            <person name="Lee W."/>
            <person name="Perrott J."/>
            <person name="Khan S.Y."/>
            <person name="Ta J."/>
            <person name="Romero D."/>
            <person name="Nguyen V."/>
            <person name="Pourmand N."/>
            <person name="Ouverney C.C."/>
        </authorList>
    </citation>
    <scope>NUCLEOTIDE SEQUENCE</scope>
</reference>
<protein>
    <submittedName>
        <fullName evidence="1">Methyl-accepting chemotaxis protein</fullName>
    </submittedName>
</protein>
<dbReference type="AlphaFoldDB" id="L7VQJ6"/>
<name>L7VQJ6_9BACT</name>
<accession>L7VQJ6</accession>
<dbReference type="EMBL" id="JX649865">
    <property type="protein sequence ID" value="AGC71202.1"/>
    <property type="molecule type" value="Genomic_DNA"/>
</dbReference>
<organism evidence="1">
    <name type="scientific">uncultured bacterium A1Q1_fos_568</name>
    <dbReference type="NCBI Taxonomy" id="1256586"/>
    <lineage>
        <taxon>Bacteria</taxon>
        <taxon>environmental samples</taxon>
    </lineage>
</organism>
<dbReference type="Pfam" id="PF13196">
    <property type="entry name" value="DUF4012"/>
    <property type="match status" value="1"/>
</dbReference>
<proteinExistence type="predicted"/>
<dbReference type="InterPro" id="IPR025101">
    <property type="entry name" value="DUF4012"/>
</dbReference>
<evidence type="ECO:0000313" key="1">
    <source>
        <dbReference type="EMBL" id="AGC71202.1"/>
    </source>
</evidence>
<sequence length="584" mass="61377">MAVVAAIWLALVAVDLRAAAQAGRHGRDVLAGSTLVGGDIASLVAATDSSGAADPAGGITDARATLESANADFSEAERRLGSPAVAPLKVLPFVGRQIRAVGEVTAAAAQISAASAEAMGELEVLAASPTTDPSQRVEAVGDTITVLEGLAADLARVDLGPDRALVSQVRELHESASEQVAELESSVESAIIGLQGVGSFLTGPTTYLVLAANNAEMRAGSGMFLQNGTVTVDQGRFELSDFTPTADMFLSESGTTLDPDMAARWGTLQPDREWRNLNMSPRFDESARMAADMWAASGRGQVDGVIAVDIVTVQRLLELTGPVDVTTSTGQVVTYDSDNVVALLAREQYFTDLAPEDRRDELGTVASAVFDAFNEREIPATGLVSLITGSGAQRHLLMWSADPVQQRSWEELGIAGELPPEALMLALLNRGGNKLDPYMTVTADLDVEGVEAGRRRVTVEVNMRNDAPEWLPPYVAGPVEGSGGVAGEYVGILALSVPKSATEPTTSANGWAVIGEDGPTRVIGSNVAIPRGTSLTVTFGFELPEWEDELVVVPGAREPATSWTAGQMRWTEQRPTTVPLDGFD</sequence>